<evidence type="ECO:0000313" key="2">
    <source>
        <dbReference type="Proteomes" id="UP000318428"/>
    </source>
</evidence>
<evidence type="ECO:0008006" key="3">
    <source>
        <dbReference type="Google" id="ProtNLM"/>
    </source>
</evidence>
<reference evidence="1 2" key="1">
    <citation type="submission" date="2019-06" db="EMBL/GenBank/DDBJ databases">
        <title>Pseudomonas bimorpha sp. nov. isolated from bovine raw milk and skim milk concentrate.</title>
        <authorList>
            <person name="Hofmann K."/>
            <person name="Huptas C."/>
            <person name="Doll E."/>
            <person name="Scherer S."/>
            <person name="Wenning M."/>
        </authorList>
    </citation>
    <scope>NUCLEOTIDE SEQUENCE [LARGE SCALE GENOMIC DNA]</scope>
    <source>
        <strain evidence="1 2">DSM 108989</strain>
    </source>
</reference>
<keyword evidence="2" id="KW-1185">Reference proteome</keyword>
<gene>
    <name evidence="1" type="ORF">FJD38_02510</name>
</gene>
<organism evidence="1 2">
    <name type="scientific">Pseudomonas saxonica</name>
    <dbReference type="NCBI Taxonomy" id="2600598"/>
    <lineage>
        <taxon>Bacteria</taxon>
        <taxon>Pseudomonadati</taxon>
        <taxon>Pseudomonadota</taxon>
        <taxon>Gammaproteobacteria</taxon>
        <taxon>Pseudomonadales</taxon>
        <taxon>Pseudomonadaceae</taxon>
        <taxon>Pseudomonas</taxon>
    </lineage>
</organism>
<accession>A0ABY3GQ38</accession>
<name>A0ABY3GQ38_9PSED</name>
<sequence length="247" mass="28075">MACMGILTGCSTGKSETFTFTADLPPNFYYRASAVYVPAKGETCTVPGGKNTRVGYNRHWRKDYKNESTIALYRTVSGCPLVISRIRLKIYGIYGTDRNDYSGDDAIVVTREVVPTEFKKEFTPEGVSAFYGRCKWYFRTMGKTRVLRKILMCKDADANGKLTPYKPWAPYALNQLPGKTVKIKITLDKEEKPYMKDTWVKVPNGWKRCMGKSFEDQSAFCYGNHKDFSSYIMPDGKQCTIYPGCTE</sequence>
<comment type="caution">
    <text evidence="1">The sequence shown here is derived from an EMBL/GenBank/DDBJ whole genome shotgun (WGS) entry which is preliminary data.</text>
</comment>
<evidence type="ECO:0000313" key="1">
    <source>
        <dbReference type="EMBL" id="TWR93412.1"/>
    </source>
</evidence>
<dbReference type="EMBL" id="VFIO01000001">
    <property type="protein sequence ID" value="TWR93412.1"/>
    <property type="molecule type" value="Genomic_DNA"/>
</dbReference>
<protein>
    <recommendedName>
        <fullName evidence="3">Lipoprotein</fullName>
    </recommendedName>
</protein>
<dbReference type="Proteomes" id="UP000318428">
    <property type="component" value="Unassembled WGS sequence"/>
</dbReference>
<proteinExistence type="predicted"/>